<dbReference type="STRING" id="1424661.SAMN05216281_103141"/>
<keyword evidence="1" id="KW-0540">Nuclease</keyword>
<evidence type="ECO:0000256" key="3">
    <source>
        <dbReference type="ARBA" id="ARBA00022839"/>
    </source>
</evidence>
<dbReference type="CDD" id="cd06127">
    <property type="entry name" value="DEDDh"/>
    <property type="match status" value="1"/>
</dbReference>
<proteinExistence type="predicted"/>
<dbReference type="AlphaFoldDB" id="A0A1H8D4W7"/>
<protein>
    <submittedName>
        <fullName evidence="4">3'-5' exonuclease</fullName>
    </submittedName>
</protein>
<dbReference type="GO" id="GO:0003676">
    <property type="term" value="F:nucleic acid binding"/>
    <property type="evidence" value="ECO:0007669"/>
    <property type="project" value="InterPro"/>
</dbReference>
<dbReference type="EMBL" id="SOFF01000020">
    <property type="protein sequence ID" value="TFB91897.1"/>
    <property type="molecule type" value="Genomic_DNA"/>
</dbReference>
<keyword evidence="3 4" id="KW-0269">Exonuclease</keyword>
<dbReference type="InterPro" id="IPR036397">
    <property type="entry name" value="RNaseH_sf"/>
</dbReference>
<dbReference type="PANTHER" id="PTHR30231">
    <property type="entry name" value="DNA POLYMERASE III SUBUNIT EPSILON"/>
    <property type="match status" value="1"/>
</dbReference>
<accession>A0A1H8D4W7</accession>
<evidence type="ECO:0000256" key="1">
    <source>
        <dbReference type="ARBA" id="ARBA00022722"/>
    </source>
</evidence>
<dbReference type="Pfam" id="PF00929">
    <property type="entry name" value="RNase_T"/>
    <property type="match status" value="1"/>
</dbReference>
<dbReference type="SUPFAM" id="SSF53098">
    <property type="entry name" value="Ribonuclease H-like"/>
    <property type="match status" value="1"/>
</dbReference>
<evidence type="ECO:0000313" key="4">
    <source>
        <dbReference type="EMBL" id="TFB91897.1"/>
    </source>
</evidence>
<dbReference type="Gene3D" id="3.30.420.10">
    <property type="entry name" value="Ribonuclease H-like superfamily/Ribonuclease H"/>
    <property type="match status" value="1"/>
</dbReference>
<name>A0A1H8D4W7_9MICO</name>
<dbReference type="GO" id="GO:0008408">
    <property type="term" value="F:3'-5' exonuclease activity"/>
    <property type="evidence" value="ECO:0007669"/>
    <property type="project" value="TreeGrafter"/>
</dbReference>
<dbReference type="Proteomes" id="UP000297654">
    <property type="component" value="Unassembled WGS sequence"/>
</dbReference>
<dbReference type="GO" id="GO:0005829">
    <property type="term" value="C:cytosol"/>
    <property type="evidence" value="ECO:0007669"/>
    <property type="project" value="TreeGrafter"/>
</dbReference>
<keyword evidence="5" id="KW-1185">Reference proteome</keyword>
<dbReference type="NCBIfam" id="NF005927">
    <property type="entry name" value="PRK07942.1"/>
    <property type="match status" value="1"/>
</dbReference>
<dbReference type="InterPro" id="IPR012337">
    <property type="entry name" value="RNaseH-like_sf"/>
</dbReference>
<keyword evidence="2" id="KW-0378">Hydrolase</keyword>
<evidence type="ECO:0000313" key="5">
    <source>
        <dbReference type="Proteomes" id="UP000297654"/>
    </source>
</evidence>
<dbReference type="RefSeq" id="WP_092107896.1">
    <property type="nucleotide sequence ID" value="NZ_FOCN01000003.1"/>
</dbReference>
<reference evidence="4 5" key="1">
    <citation type="submission" date="2019-03" db="EMBL/GenBank/DDBJ databases">
        <title>Genomics of glacier-inhabiting Cryobacterium strains.</title>
        <authorList>
            <person name="Liu Q."/>
            <person name="Xin Y.-H."/>
        </authorList>
    </citation>
    <scope>NUCLEOTIDE SEQUENCE [LARGE SCALE GENOMIC DNA]</scope>
    <source>
        <strain evidence="4 5">Hh15</strain>
    </source>
</reference>
<gene>
    <name evidence="4" type="ORF">E3O10_05925</name>
</gene>
<dbReference type="PANTHER" id="PTHR30231:SF4">
    <property type="entry name" value="PROTEIN NEN2"/>
    <property type="match status" value="1"/>
</dbReference>
<dbReference type="SMART" id="SM00479">
    <property type="entry name" value="EXOIII"/>
    <property type="match status" value="1"/>
</dbReference>
<comment type="caution">
    <text evidence="4">The sequence shown here is derived from an EMBL/GenBank/DDBJ whole genome shotgun (WGS) entry which is preliminary data.</text>
</comment>
<dbReference type="InterPro" id="IPR013520">
    <property type="entry name" value="Ribonucl_H"/>
</dbReference>
<dbReference type="OrthoDB" id="9791657at2"/>
<sequence>MSTWSDHLAVFDLETTGIDVETCRIVSATVAVLDASGTAVERIDWLVDPGIDIPAGATGVHGITTQQAVEHGRLASEAVAEIVTALRGHLSDGLPIVAYNAPYDLTLLDREALRYGIAPLASPSPIVDPLVIDKAVDKYRKGKRTLAVTSAFYGVALDDAHDAGADAIAAGRVAQAIHRAHAGALPTTLDEMHSLQVTWYRQQAESFQEYVRRGRDPEFLADTAWPLR</sequence>
<organism evidence="4 5">
    <name type="scientific">Cryobacterium luteum</name>
    <dbReference type="NCBI Taxonomy" id="1424661"/>
    <lineage>
        <taxon>Bacteria</taxon>
        <taxon>Bacillati</taxon>
        <taxon>Actinomycetota</taxon>
        <taxon>Actinomycetes</taxon>
        <taxon>Micrococcales</taxon>
        <taxon>Microbacteriaceae</taxon>
        <taxon>Cryobacterium</taxon>
    </lineage>
</organism>
<evidence type="ECO:0000256" key="2">
    <source>
        <dbReference type="ARBA" id="ARBA00022801"/>
    </source>
</evidence>